<organism evidence="1 2">
    <name type="scientific">Ignelater luminosus</name>
    <name type="common">Cucubano</name>
    <name type="synonym">Pyrophorus luminosus</name>
    <dbReference type="NCBI Taxonomy" id="2038154"/>
    <lineage>
        <taxon>Eukaryota</taxon>
        <taxon>Metazoa</taxon>
        <taxon>Ecdysozoa</taxon>
        <taxon>Arthropoda</taxon>
        <taxon>Hexapoda</taxon>
        <taxon>Insecta</taxon>
        <taxon>Pterygota</taxon>
        <taxon>Neoptera</taxon>
        <taxon>Endopterygota</taxon>
        <taxon>Coleoptera</taxon>
        <taxon>Polyphaga</taxon>
        <taxon>Elateriformia</taxon>
        <taxon>Elateroidea</taxon>
        <taxon>Elateridae</taxon>
        <taxon>Agrypninae</taxon>
        <taxon>Pyrophorini</taxon>
        <taxon>Ignelater</taxon>
    </lineage>
</organism>
<gene>
    <name evidence="1" type="ORF">ILUMI_03724</name>
</gene>
<keyword evidence="2" id="KW-1185">Reference proteome</keyword>
<protein>
    <submittedName>
        <fullName evidence="1">Uncharacterized protein</fullName>
    </submittedName>
</protein>
<proteinExistence type="predicted"/>
<dbReference type="Proteomes" id="UP000801492">
    <property type="component" value="Unassembled WGS sequence"/>
</dbReference>
<dbReference type="EMBL" id="VTPC01001292">
    <property type="protein sequence ID" value="KAF2902459.1"/>
    <property type="molecule type" value="Genomic_DNA"/>
</dbReference>
<dbReference type="AlphaFoldDB" id="A0A8K0GJN4"/>
<reference evidence="1" key="1">
    <citation type="submission" date="2019-08" db="EMBL/GenBank/DDBJ databases">
        <title>The genome of the North American firefly Photinus pyralis.</title>
        <authorList>
            <consortium name="Photinus pyralis genome working group"/>
            <person name="Fallon T.R."/>
            <person name="Sander Lower S.E."/>
            <person name="Weng J.-K."/>
        </authorList>
    </citation>
    <scope>NUCLEOTIDE SEQUENCE</scope>
    <source>
        <strain evidence="1">TRF0915ILg1</strain>
        <tissue evidence="1">Whole body</tissue>
    </source>
</reference>
<sequence length="226" mass="25861">MINAIHTNENLSINLMDAINFIHMEWQKKGNEFDLVDDLPLIEWLKKNQEVNDNDEEDEFGQVDFDFNEYVYVDGNLVRVEFLSDDDAFYCVCGKANCGILVQSFIFILPKTMDWTLNESIGVMQSLENTPGAVSKIAFNQLEELFSKNVGYQTLKCSNDVLLGSDITNTFVTTCYFLNNFVFFDSLTQMSKEKRKLIVHKWCSKHGLSSRQLAKSMDVSVNGAKK</sequence>
<name>A0A8K0GJN4_IGNLU</name>
<accession>A0A8K0GJN4</accession>
<comment type="caution">
    <text evidence="1">The sequence shown here is derived from an EMBL/GenBank/DDBJ whole genome shotgun (WGS) entry which is preliminary data.</text>
</comment>
<feature type="non-terminal residue" evidence="1">
    <location>
        <position position="1"/>
    </location>
</feature>
<evidence type="ECO:0000313" key="2">
    <source>
        <dbReference type="Proteomes" id="UP000801492"/>
    </source>
</evidence>
<evidence type="ECO:0000313" key="1">
    <source>
        <dbReference type="EMBL" id="KAF2902459.1"/>
    </source>
</evidence>